<feature type="chain" id="PRO_5016179191" evidence="1">
    <location>
        <begin position="25"/>
        <end position="76"/>
    </location>
</feature>
<sequence length="76" mass="8287">MKQFLLALGLLSGLIVFLPTEANAVVCARGVYRAGCVGPNAAVGVRRGYYGRRGVVVRRGAYGPRSVVVRRGYRRY</sequence>
<evidence type="ECO:0000313" key="3">
    <source>
        <dbReference type="Proteomes" id="UP000245926"/>
    </source>
</evidence>
<protein>
    <submittedName>
        <fullName evidence="2">Uncharacterized protein</fullName>
    </submittedName>
</protein>
<keyword evidence="3" id="KW-1185">Reference proteome</keyword>
<organism evidence="2 3">
    <name type="scientific">Methylobacterium durans</name>
    <dbReference type="NCBI Taxonomy" id="2202825"/>
    <lineage>
        <taxon>Bacteria</taxon>
        <taxon>Pseudomonadati</taxon>
        <taxon>Pseudomonadota</taxon>
        <taxon>Alphaproteobacteria</taxon>
        <taxon>Hyphomicrobiales</taxon>
        <taxon>Methylobacteriaceae</taxon>
        <taxon>Methylobacterium</taxon>
    </lineage>
</organism>
<evidence type="ECO:0000313" key="2">
    <source>
        <dbReference type="EMBL" id="AWN40144.1"/>
    </source>
</evidence>
<dbReference type="Proteomes" id="UP000245926">
    <property type="component" value="Chromosome"/>
</dbReference>
<gene>
    <name evidence="2" type="ORF">DK389_05820</name>
</gene>
<dbReference type="EMBL" id="CP029550">
    <property type="protein sequence ID" value="AWN40144.1"/>
    <property type="molecule type" value="Genomic_DNA"/>
</dbReference>
<reference evidence="3" key="1">
    <citation type="submission" date="2018-05" db="EMBL/GenBank/DDBJ databases">
        <title>Complete Genome Sequence of Methylobacterium sp. 17SD2-17.</title>
        <authorList>
            <person name="Srinivasan S."/>
        </authorList>
    </citation>
    <scope>NUCLEOTIDE SEQUENCE [LARGE SCALE GENOMIC DNA]</scope>
    <source>
        <strain evidence="3">17SD2-17</strain>
    </source>
</reference>
<proteinExistence type="predicted"/>
<evidence type="ECO:0000256" key="1">
    <source>
        <dbReference type="SAM" id="SignalP"/>
    </source>
</evidence>
<dbReference type="KEGG" id="mets:DK389_05820"/>
<feature type="signal peptide" evidence="1">
    <location>
        <begin position="1"/>
        <end position="24"/>
    </location>
</feature>
<dbReference type="RefSeq" id="WP_109888040.1">
    <property type="nucleotide sequence ID" value="NZ_CP029550.1"/>
</dbReference>
<keyword evidence="1" id="KW-0732">Signal</keyword>
<name>A0A2U8W221_9HYPH</name>
<accession>A0A2U8W221</accession>
<dbReference type="AlphaFoldDB" id="A0A2U8W221"/>